<dbReference type="AlphaFoldDB" id="A0AA36KVW6"/>
<proteinExistence type="predicted"/>
<dbReference type="Proteomes" id="UP000032727">
    <property type="component" value="Chromosome I"/>
</dbReference>
<name>A0AA36KVW6_ECOLX</name>
<dbReference type="KEGG" id="ecos:EC958_1039"/>
<evidence type="ECO:0000313" key="2">
    <source>
        <dbReference type="Proteomes" id="UP000032727"/>
    </source>
</evidence>
<reference evidence="1 2" key="1">
    <citation type="journal article" date="2014" name="PLoS ONE">
        <title>The complete genome sequence of Escherichia coli EC958: a high quality reference sequence for the globally disseminated multidrug resistant E. coli O25b:H4-ST131 clone.</title>
        <authorList>
            <person name="Forde B.M."/>
            <person name="Ben Zakour N.L."/>
            <person name="Stanton-Cook M."/>
            <person name="Phan M.D."/>
            <person name="Totsika M."/>
            <person name="Peters K.M."/>
            <person name="Chan K.G."/>
            <person name="Schembri M.A."/>
            <person name="Upton M."/>
            <person name="Beatson S.A."/>
        </authorList>
    </citation>
    <scope>NUCLEOTIDE SEQUENCE [LARGE SCALE GENOMIC DNA]</scope>
    <source>
        <strain evidence="1 2">EC958</strain>
    </source>
</reference>
<accession>A0AA36KVW6</accession>
<gene>
    <name evidence="1" type="ORF">EC958_1039</name>
</gene>
<protein>
    <submittedName>
        <fullName evidence="1">Prophage protein</fullName>
    </submittedName>
</protein>
<sequence length="130" mass="14619">MYQSDNFTTPSSLSPPSTVRLLRNSTALTACSRCLSAILTALPFTPSNQKPSRLFHAQREKYGHSVVSLRHRSGNAIYPLKRGLFPRHLRAEKARFFVHARILDGSSRHAGRKGKKSFKKIVQICALLCR</sequence>
<organism evidence="1 2">
    <name type="scientific">Escherichia coli O25b:H4-ST131</name>
    <dbReference type="NCBI Taxonomy" id="941322"/>
    <lineage>
        <taxon>Bacteria</taxon>
        <taxon>Pseudomonadati</taxon>
        <taxon>Pseudomonadota</taxon>
        <taxon>Gammaproteobacteria</taxon>
        <taxon>Enterobacterales</taxon>
        <taxon>Enterobacteriaceae</taxon>
        <taxon>Escherichia</taxon>
    </lineage>
</organism>
<evidence type="ECO:0000313" key="1">
    <source>
        <dbReference type="EMBL" id="CDN81292.1"/>
    </source>
</evidence>
<dbReference type="EMBL" id="HG941718">
    <property type="protein sequence ID" value="CDN81292.1"/>
    <property type="molecule type" value="Genomic_DNA"/>
</dbReference>